<dbReference type="Proteomes" id="UP001589767">
    <property type="component" value="Unassembled WGS sequence"/>
</dbReference>
<evidence type="ECO:0000259" key="1">
    <source>
        <dbReference type="Pfam" id="PF00497"/>
    </source>
</evidence>
<sequence>MVSVEGGLGQEMALVAQGGIDFTLNDRLAVLYYQKKLNSNDKIQVIDLPEESKVCAGFIVRKGDEEKLKKLNQALTELKKEGKLAIISKQFFGVDISE</sequence>
<evidence type="ECO:0000313" key="2">
    <source>
        <dbReference type="EMBL" id="MFC0309939.1"/>
    </source>
</evidence>
<dbReference type="Gene3D" id="3.40.190.10">
    <property type="entry name" value="Periplasmic binding protein-like II"/>
    <property type="match status" value="2"/>
</dbReference>
<organism evidence="2 3">
    <name type="scientific">Gallibacterium trehalosifermentans</name>
    <dbReference type="NCBI Taxonomy" id="516935"/>
    <lineage>
        <taxon>Bacteria</taxon>
        <taxon>Pseudomonadati</taxon>
        <taxon>Pseudomonadota</taxon>
        <taxon>Gammaproteobacteria</taxon>
        <taxon>Pasteurellales</taxon>
        <taxon>Pasteurellaceae</taxon>
        <taxon>Gallibacterium</taxon>
    </lineage>
</organism>
<dbReference type="RefSeq" id="WP_382371853.1">
    <property type="nucleotide sequence ID" value="NZ_JBHLWB010000010.1"/>
</dbReference>
<dbReference type="EMBL" id="JBHLWB010000010">
    <property type="protein sequence ID" value="MFC0309939.1"/>
    <property type="molecule type" value="Genomic_DNA"/>
</dbReference>
<reference evidence="2 3" key="1">
    <citation type="submission" date="2024-09" db="EMBL/GenBank/DDBJ databases">
        <authorList>
            <person name="Sun Q."/>
            <person name="Mori K."/>
        </authorList>
    </citation>
    <scope>NUCLEOTIDE SEQUENCE [LARGE SCALE GENOMIC DNA]</scope>
    <source>
        <strain evidence="2 3">CCM 7539</strain>
    </source>
</reference>
<proteinExistence type="predicted"/>
<name>A0ABV6H3I4_9PAST</name>
<feature type="domain" description="Solute-binding protein family 3/N-terminal" evidence="1">
    <location>
        <begin position="40"/>
        <end position="93"/>
    </location>
</feature>
<gene>
    <name evidence="2" type="ORF">ACFFHK_09540</name>
</gene>
<comment type="caution">
    <text evidence="2">The sequence shown here is derived from an EMBL/GenBank/DDBJ whole genome shotgun (WGS) entry which is preliminary data.</text>
</comment>
<dbReference type="Pfam" id="PF00497">
    <property type="entry name" value="SBP_bac_3"/>
    <property type="match status" value="1"/>
</dbReference>
<accession>A0ABV6H3I4</accession>
<dbReference type="InterPro" id="IPR001638">
    <property type="entry name" value="Solute-binding_3/MltF_N"/>
</dbReference>
<keyword evidence="3" id="KW-1185">Reference proteome</keyword>
<protein>
    <submittedName>
        <fullName evidence="2">Transporter substrate-binding domain-containing protein</fullName>
    </submittedName>
</protein>
<evidence type="ECO:0000313" key="3">
    <source>
        <dbReference type="Proteomes" id="UP001589767"/>
    </source>
</evidence>
<dbReference type="SUPFAM" id="SSF53850">
    <property type="entry name" value="Periplasmic binding protein-like II"/>
    <property type="match status" value="1"/>
</dbReference>